<evidence type="ECO:0000313" key="2">
    <source>
        <dbReference type="EMBL" id="OAY40277.1"/>
    </source>
</evidence>
<sequence>MAGLQYYFFPTDFYYPLPLSSTTTSSSSSKSAVVHMQTERQDGKKQHSNVQEKENSRSLP</sequence>
<dbReference type="Gramene" id="Manes.09G009600.1.v8.1">
    <property type="protein sequence ID" value="Manes.09G009600.1.v8.1.CDS.1"/>
    <property type="gene ID" value="Manes.09G009600.v8.1"/>
</dbReference>
<evidence type="ECO:0000256" key="1">
    <source>
        <dbReference type="SAM" id="MobiDB-lite"/>
    </source>
</evidence>
<gene>
    <name evidence="2" type="ORF">MANES_09G009600v8</name>
</gene>
<accession>A0A2C9V6L7</accession>
<evidence type="ECO:0000313" key="3">
    <source>
        <dbReference type="Proteomes" id="UP000091857"/>
    </source>
</evidence>
<dbReference type="PANTHER" id="PTHR38223">
    <property type="match status" value="1"/>
</dbReference>
<protein>
    <submittedName>
        <fullName evidence="2">Uncharacterized protein</fullName>
    </submittedName>
</protein>
<reference evidence="3" key="1">
    <citation type="journal article" date="2016" name="Nat. Biotechnol.">
        <title>Sequencing wild and cultivated cassava and related species reveals extensive interspecific hybridization and genetic diversity.</title>
        <authorList>
            <person name="Bredeson J.V."/>
            <person name="Lyons J.B."/>
            <person name="Prochnik S.E."/>
            <person name="Wu G.A."/>
            <person name="Ha C.M."/>
            <person name="Edsinger-Gonzales E."/>
            <person name="Grimwood J."/>
            <person name="Schmutz J."/>
            <person name="Rabbi I.Y."/>
            <person name="Egesi C."/>
            <person name="Nauluvula P."/>
            <person name="Lebot V."/>
            <person name="Ndunguru J."/>
            <person name="Mkamilo G."/>
            <person name="Bart R.S."/>
            <person name="Setter T.L."/>
            <person name="Gleadow R.M."/>
            <person name="Kulakow P."/>
            <person name="Ferguson M.E."/>
            <person name="Rounsley S."/>
            <person name="Rokhsar D.S."/>
        </authorList>
    </citation>
    <scope>NUCLEOTIDE SEQUENCE [LARGE SCALE GENOMIC DNA]</scope>
    <source>
        <strain evidence="3">cv. AM560-2</strain>
    </source>
</reference>
<dbReference type="EMBL" id="CM004395">
    <property type="protein sequence ID" value="OAY40277.1"/>
    <property type="molecule type" value="Genomic_DNA"/>
</dbReference>
<name>A0A2C9V6L7_MANES</name>
<proteinExistence type="predicted"/>
<feature type="compositionally biased region" description="Basic and acidic residues" evidence="1">
    <location>
        <begin position="37"/>
        <end position="60"/>
    </location>
</feature>
<dbReference type="Proteomes" id="UP000091857">
    <property type="component" value="Chromosome 9"/>
</dbReference>
<keyword evidence="3" id="KW-1185">Reference proteome</keyword>
<organism evidence="2 3">
    <name type="scientific">Manihot esculenta</name>
    <name type="common">Cassava</name>
    <name type="synonym">Jatropha manihot</name>
    <dbReference type="NCBI Taxonomy" id="3983"/>
    <lineage>
        <taxon>Eukaryota</taxon>
        <taxon>Viridiplantae</taxon>
        <taxon>Streptophyta</taxon>
        <taxon>Embryophyta</taxon>
        <taxon>Tracheophyta</taxon>
        <taxon>Spermatophyta</taxon>
        <taxon>Magnoliopsida</taxon>
        <taxon>eudicotyledons</taxon>
        <taxon>Gunneridae</taxon>
        <taxon>Pentapetalae</taxon>
        <taxon>rosids</taxon>
        <taxon>fabids</taxon>
        <taxon>Malpighiales</taxon>
        <taxon>Euphorbiaceae</taxon>
        <taxon>Crotonoideae</taxon>
        <taxon>Manihoteae</taxon>
        <taxon>Manihot</taxon>
    </lineage>
</organism>
<dbReference type="AlphaFoldDB" id="A0A2C9V6L7"/>
<feature type="compositionally biased region" description="Low complexity" evidence="1">
    <location>
        <begin position="20"/>
        <end position="31"/>
    </location>
</feature>
<feature type="region of interest" description="Disordered" evidence="1">
    <location>
        <begin position="20"/>
        <end position="60"/>
    </location>
</feature>
<dbReference type="PANTHER" id="PTHR38223:SF1">
    <property type="match status" value="1"/>
</dbReference>
<comment type="caution">
    <text evidence="2">The sequence shown here is derived from an EMBL/GenBank/DDBJ whole genome shotgun (WGS) entry which is preliminary data.</text>
</comment>